<evidence type="ECO:0000256" key="4">
    <source>
        <dbReference type="ARBA" id="ARBA00022989"/>
    </source>
</evidence>
<protein>
    <submittedName>
        <fullName evidence="8">Aquaporin Z</fullName>
    </submittedName>
</protein>
<evidence type="ECO:0000313" key="8">
    <source>
        <dbReference type="EMBL" id="AXY21660.1"/>
    </source>
</evidence>
<dbReference type="OrthoDB" id="9807293at2"/>
<dbReference type="PANTHER" id="PTHR19139:SF199">
    <property type="entry name" value="MIP17260P"/>
    <property type="match status" value="1"/>
</dbReference>
<accession>A0A347W9W7</accession>
<feature type="transmembrane region" description="Helical" evidence="7">
    <location>
        <begin position="250"/>
        <end position="272"/>
    </location>
</feature>
<reference evidence="8 9" key="1">
    <citation type="submission" date="2017-08" db="EMBL/GenBank/DDBJ databases">
        <title>Complete genome sequence of Gluconacetobacter saccharivorans CV1 isolated from Fermented Vinegar.</title>
        <authorList>
            <person name="Kim S.-Y."/>
        </authorList>
    </citation>
    <scope>NUCLEOTIDE SEQUENCE [LARGE SCALE GENOMIC DNA]</scope>
    <source>
        <strain evidence="8 9">CV1</strain>
    </source>
</reference>
<keyword evidence="3 6" id="KW-0812">Transmembrane</keyword>
<dbReference type="PANTHER" id="PTHR19139">
    <property type="entry name" value="AQUAPORIN TRANSPORTER"/>
    <property type="match status" value="1"/>
</dbReference>
<keyword evidence="9" id="KW-1185">Reference proteome</keyword>
<dbReference type="KEGG" id="ksc:CD178_00858"/>
<dbReference type="InterPro" id="IPR000425">
    <property type="entry name" value="MIP"/>
</dbReference>
<evidence type="ECO:0000256" key="5">
    <source>
        <dbReference type="ARBA" id="ARBA00023136"/>
    </source>
</evidence>
<keyword evidence="4 7" id="KW-1133">Transmembrane helix</keyword>
<evidence type="ECO:0000256" key="6">
    <source>
        <dbReference type="RuleBase" id="RU000477"/>
    </source>
</evidence>
<feature type="transmembrane region" description="Helical" evidence="7">
    <location>
        <begin position="210"/>
        <end position="230"/>
    </location>
</feature>
<feature type="transmembrane region" description="Helical" evidence="7">
    <location>
        <begin position="137"/>
        <end position="161"/>
    </location>
</feature>
<keyword evidence="5 7" id="KW-0472">Membrane</keyword>
<organism evidence="8 9">
    <name type="scientific">Komagataeibacter saccharivorans</name>
    <dbReference type="NCBI Taxonomy" id="265959"/>
    <lineage>
        <taxon>Bacteria</taxon>
        <taxon>Pseudomonadati</taxon>
        <taxon>Pseudomonadota</taxon>
        <taxon>Alphaproteobacteria</taxon>
        <taxon>Acetobacterales</taxon>
        <taxon>Acetobacteraceae</taxon>
        <taxon>Komagataeibacter</taxon>
    </lineage>
</organism>
<dbReference type="SUPFAM" id="SSF81338">
    <property type="entry name" value="Aquaporin-like"/>
    <property type="match status" value="1"/>
</dbReference>
<dbReference type="GO" id="GO:0015250">
    <property type="term" value="F:water channel activity"/>
    <property type="evidence" value="ECO:0007669"/>
    <property type="project" value="TreeGrafter"/>
</dbReference>
<proteinExistence type="inferred from homology"/>
<dbReference type="RefSeq" id="WP_110547517.1">
    <property type="nucleotide sequence ID" value="NZ_CP023036.1"/>
</dbReference>
<comment type="subcellular location">
    <subcellularLocation>
        <location evidence="1">Membrane</location>
        <topology evidence="1">Multi-pass membrane protein</topology>
    </subcellularLocation>
</comment>
<dbReference type="Pfam" id="PF00230">
    <property type="entry name" value="MIP"/>
    <property type="match status" value="1"/>
</dbReference>
<sequence>MAAGTPSASSPSTPQVRPVDHLFYPHPLDRPLAGAARPDHPFHLRLYACEFMGTVVLMLVGIVTNVLIGAAASPLAPKFAGHPVLRVGMEGLFFGAGGTLAALSPFGRVSGGHVSPSVSFAFALASRLAWRDMVGYMLAQCAGAVAGTALLALAGRVFPAWGHWAVMDHYAGTVPNPAVPASWPFMGEAGATMLLIAGVLLTGSHARLRWLTPLLSGPLFFMLNPFEAWLSGDSTNLARSLGPAVFSGQWHAFWIYCTAPFCGAALAVVLLVHTGLFGRVRVLEARVAHFGHHGRAPFLLPRI</sequence>
<feature type="transmembrane region" description="Helical" evidence="7">
    <location>
        <begin position="181"/>
        <end position="203"/>
    </location>
</feature>
<feature type="transmembrane region" description="Helical" evidence="7">
    <location>
        <begin position="51"/>
        <end position="72"/>
    </location>
</feature>
<keyword evidence="6" id="KW-0813">Transport</keyword>
<evidence type="ECO:0000256" key="2">
    <source>
        <dbReference type="ARBA" id="ARBA00006175"/>
    </source>
</evidence>
<dbReference type="InterPro" id="IPR034294">
    <property type="entry name" value="Aquaporin_transptr"/>
</dbReference>
<evidence type="ECO:0000256" key="1">
    <source>
        <dbReference type="ARBA" id="ARBA00004141"/>
    </source>
</evidence>
<dbReference type="Gene3D" id="1.20.1080.10">
    <property type="entry name" value="Glycerol uptake facilitator protein"/>
    <property type="match status" value="1"/>
</dbReference>
<dbReference type="Proteomes" id="UP000264120">
    <property type="component" value="Chromosome"/>
</dbReference>
<dbReference type="AlphaFoldDB" id="A0A347W9W7"/>
<evidence type="ECO:0000313" key="9">
    <source>
        <dbReference type="Proteomes" id="UP000264120"/>
    </source>
</evidence>
<evidence type="ECO:0000256" key="7">
    <source>
        <dbReference type="SAM" id="Phobius"/>
    </source>
</evidence>
<comment type="similarity">
    <text evidence="2 6">Belongs to the MIP/aquaporin (TC 1.A.8) family.</text>
</comment>
<gene>
    <name evidence="8" type="primary">aqpZ_1</name>
    <name evidence="8" type="ORF">CD178_00858</name>
</gene>
<evidence type="ECO:0000256" key="3">
    <source>
        <dbReference type="ARBA" id="ARBA00022692"/>
    </source>
</evidence>
<dbReference type="GO" id="GO:0005886">
    <property type="term" value="C:plasma membrane"/>
    <property type="evidence" value="ECO:0007669"/>
    <property type="project" value="TreeGrafter"/>
</dbReference>
<dbReference type="InterPro" id="IPR023271">
    <property type="entry name" value="Aquaporin-like"/>
</dbReference>
<name>A0A347W9W7_9PROT</name>
<dbReference type="PRINTS" id="PR00783">
    <property type="entry name" value="MINTRINSICP"/>
</dbReference>
<dbReference type="EMBL" id="CP023036">
    <property type="protein sequence ID" value="AXY21660.1"/>
    <property type="molecule type" value="Genomic_DNA"/>
</dbReference>
<feature type="transmembrane region" description="Helical" evidence="7">
    <location>
        <begin position="84"/>
        <end position="107"/>
    </location>
</feature>